<feature type="chain" id="PRO_5047066399" evidence="10">
    <location>
        <begin position="23"/>
        <end position="946"/>
    </location>
</feature>
<evidence type="ECO:0000256" key="1">
    <source>
        <dbReference type="ARBA" id="ARBA00004571"/>
    </source>
</evidence>
<keyword evidence="6 8" id="KW-0472">Membrane</keyword>
<keyword evidence="3 8" id="KW-1134">Transmembrane beta strand</keyword>
<evidence type="ECO:0000259" key="12">
    <source>
        <dbReference type="Pfam" id="PF07715"/>
    </source>
</evidence>
<evidence type="ECO:0000256" key="10">
    <source>
        <dbReference type="SAM" id="SignalP"/>
    </source>
</evidence>
<dbReference type="InterPro" id="IPR012910">
    <property type="entry name" value="Plug_dom"/>
</dbReference>
<evidence type="ECO:0000313" key="14">
    <source>
        <dbReference type="Proteomes" id="UP001589813"/>
    </source>
</evidence>
<comment type="caution">
    <text evidence="13">The sequence shown here is derived from an EMBL/GenBank/DDBJ whole genome shotgun (WGS) entry which is preliminary data.</text>
</comment>
<evidence type="ECO:0000256" key="4">
    <source>
        <dbReference type="ARBA" id="ARBA00022692"/>
    </source>
</evidence>
<protein>
    <submittedName>
        <fullName evidence="13">TonB-dependent receptor</fullName>
    </submittedName>
</protein>
<dbReference type="InterPro" id="IPR037066">
    <property type="entry name" value="Plug_dom_sf"/>
</dbReference>
<dbReference type="Pfam" id="PF07715">
    <property type="entry name" value="Plug"/>
    <property type="match status" value="1"/>
</dbReference>
<keyword evidence="2 8" id="KW-0813">Transport</keyword>
<evidence type="ECO:0000256" key="2">
    <source>
        <dbReference type="ARBA" id="ARBA00022448"/>
    </source>
</evidence>
<dbReference type="Gene3D" id="2.170.130.10">
    <property type="entry name" value="TonB-dependent receptor, plug domain"/>
    <property type="match status" value="1"/>
</dbReference>
<evidence type="ECO:0000256" key="7">
    <source>
        <dbReference type="ARBA" id="ARBA00023237"/>
    </source>
</evidence>
<keyword evidence="7 8" id="KW-0998">Cell outer membrane</keyword>
<feature type="domain" description="TonB-dependent receptor plug" evidence="12">
    <location>
        <begin position="62"/>
        <end position="158"/>
    </location>
</feature>
<evidence type="ECO:0000256" key="5">
    <source>
        <dbReference type="ARBA" id="ARBA00023077"/>
    </source>
</evidence>
<evidence type="ECO:0000256" key="9">
    <source>
        <dbReference type="RuleBase" id="RU003357"/>
    </source>
</evidence>
<organism evidence="13 14">
    <name type="scientific">Rheinheimera tilapiae</name>
    <dbReference type="NCBI Taxonomy" id="875043"/>
    <lineage>
        <taxon>Bacteria</taxon>
        <taxon>Pseudomonadati</taxon>
        <taxon>Pseudomonadota</taxon>
        <taxon>Gammaproteobacteria</taxon>
        <taxon>Chromatiales</taxon>
        <taxon>Chromatiaceae</taxon>
        <taxon>Rheinheimera</taxon>
    </lineage>
</organism>
<proteinExistence type="inferred from homology"/>
<evidence type="ECO:0000259" key="11">
    <source>
        <dbReference type="Pfam" id="PF00593"/>
    </source>
</evidence>
<keyword evidence="13" id="KW-0675">Receptor</keyword>
<dbReference type="InterPro" id="IPR010104">
    <property type="entry name" value="TonB_rcpt_bac"/>
</dbReference>
<feature type="signal peptide" evidence="10">
    <location>
        <begin position="1"/>
        <end position="22"/>
    </location>
</feature>
<dbReference type="PANTHER" id="PTHR40980:SF3">
    <property type="entry name" value="TONB-DEPENDENT RECEPTOR-LIKE BETA-BARREL DOMAIN-CONTAINING PROTEIN"/>
    <property type="match status" value="1"/>
</dbReference>
<keyword evidence="5 9" id="KW-0798">TonB box</keyword>
<evidence type="ECO:0000313" key="13">
    <source>
        <dbReference type="EMBL" id="MFC0047336.1"/>
    </source>
</evidence>
<dbReference type="InterPro" id="IPR036942">
    <property type="entry name" value="Beta-barrel_TonB_sf"/>
</dbReference>
<dbReference type="PROSITE" id="PS52016">
    <property type="entry name" value="TONB_DEPENDENT_REC_3"/>
    <property type="match status" value="1"/>
</dbReference>
<comment type="subcellular location">
    <subcellularLocation>
        <location evidence="1 8">Cell outer membrane</location>
        <topology evidence="1 8">Multi-pass membrane protein</topology>
    </subcellularLocation>
</comment>
<keyword evidence="10" id="KW-0732">Signal</keyword>
<dbReference type="PANTHER" id="PTHR40980">
    <property type="entry name" value="PLUG DOMAIN-CONTAINING PROTEIN"/>
    <property type="match status" value="1"/>
</dbReference>
<dbReference type="Proteomes" id="UP001589813">
    <property type="component" value="Unassembled WGS sequence"/>
</dbReference>
<keyword evidence="4 8" id="KW-0812">Transmembrane</keyword>
<evidence type="ECO:0000256" key="6">
    <source>
        <dbReference type="ARBA" id="ARBA00023136"/>
    </source>
</evidence>
<gene>
    <name evidence="13" type="ORF">ACFFJP_03405</name>
</gene>
<keyword evidence="14" id="KW-1185">Reference proteome</keyword>
<dbReference type="Gene3D" id="2.40.170.20">
    <property type="entry name" value="TonB-dependent receptor, beta-barrel domain"/>
    <property type="match status" value="1"/>
</dbReference>
<reference evidence="13 14" key="1">
    <citation type="submission" date="2024-09" db="EMBL/GenBank/DDBJ databases">
        <authorList>
            <person name="Sun Q."/>
            <person name="Mori K."/>
        </authorList>
    </citation>
    <scope>NUCLEOTIDE SEQUENCE [LARGE SCALE GENOMIC DNA]</scope>
    <source>
        <strain evidence="13 14">KCTC 23315</strain>
    </source>
</reference>
<dbReference type="InterPro" id="IPR000531">
    <property type="entry name" value="Beta-barrel_TonB"/>
</dbReference>
<comment type="similarity">
    <text evidence="8 9">Belongs to the TonB-dependent receptor family.</text>
</comment>
<evidence type="ECO:0000256" key="8">
    <source>
        <dbReference type="PROSITE-ProRule" id="PRU01360"/>
    </source>
</evidence>
<dbReference type="SUPFAM" id="SSF56935">
    <property type="entry name" value="Porins"/>
    <property type="match status" value="1"/>
</dbReference>
<dbReference type="InterPro" id="IPR039426">
    <property type="entry name" value="TonB-dep_rcpt-like"/>
</dbReference>
<accession>A0ABV6B8Z2</accession>
<dbReference type="Pfam" id="PF00593">
    <property type="entry name" value="TonB_dep_Rec_b-barrel"/>
    <property type="match status" value="1"/>
</dbReference>
<name>A0ABV6B8Z2_9GAMM</name>
<dbReference type="RefSeq" id="WP_377240531.1">
    <property type="nucleotide sequence ID" value="NZ_JBHLXP010000001.1"/>
</dbReference>
<dbReference type="EMBL" id="JBHLXP010000001">
    <property type="protein sequence ID" value="MFC0047336.1"/>
    <property type="molecule type" value="Genomic_DNA"/>
</dbReference>
<evidence type="ECO:0000256" key="3">
    <source>
        <dbReference type="ARBA" id="ARBA00022452"/>
    </source>
</evidence>
<feature type="domain" description="TonB-dependent receptor-like beta-barrel" evidence="11">
    <location>
        <begin position="443"/>
        <end position="911"/>
    </location>
</feature>
<dbReference type="NCBIfam" id="TIGR01782">
    <property type="entry name" value="TonB-Xanth-Caul"/>
    <property type="match status" value="1"/>
</dbReference>
<sequence length="946" mass="103742">MFKRSHLSSAILLVLSGQVAYAQEAATTKTDKETAESIEVIQVKGIRSSLNKALAVKRLEEQIVDVIVAEDIGKFPDNNVVESLQRVTGVQVTNRGSGEVSGVSIRGLSDITTTVNGRNIFTAAGTAVALQDIPASLLKQVDVYKTRSASQIESGIAGAIDVKTQRPFDFEGSKFIVAGRGIYTEQNEETNPTISALASNQWTTSAGQVGALVNLSYSRLRYRDQSVTAGAMVPFMTESTTAPFTPFERVWPNRGGVSEDPIWQAGLLEGLPSAAGSTFNINGKATPYMLGRDAIFQSDYNGERERPAANLSFQFAPDENSEYVFETFYNGYRNEGFNSLFFSFADWWGDYAGMNAAQAKAAGNVVLHPGTNIVKSRSVLHPWVFTSGDLSTGKTDSYLYALGGTWQLNEDLTLKSEVVYQDSQYDSDFFAMRFIRPGATYKLNVDFNEHSGVPGFNFEDDPATAALNEADMVNPASYLIDGMYDNANSDQGDAVTFTSDLSYSRSGFITRIDTGVRYDKRGAETAFSRQDRCCGGGLNVASLEGLAYTNSGFMDGEANVPSSWTVANGHEIRGNADKYRGIYGMTKLGLNRSFDIESTTLSVYLQGKYETELAGRTLDGEIGVRYTGIDTDSLFYQETAPGVPQPVTGGDSKTRKLLPSLTARYELTDDLQARFAYTETLRYPSFGDLNPLIIYNEDVTGIGYGTAGGGNPDLEPTESKNYDLSLEWYFAKSSSLYGTLFRRDVDGFVVGFRRAVTHDKSATDPTPYKFILTQPYNASNGELSGAELGLVWFPENLPQLLDGFGVQASYTRLSSSQTTPDTNSAGEITGYKDTDVFGVSDSSYSVVLAYDKDKLGMRLSYSWRDDFLANYEAALFANPLEMRRRAEASMDFQLSYRLNDNFEVTLDGTNLTNELYQSYYGSNATTNNFGTALYSRTFALGVRYSM</sequence>